<dbReference type="GO" id="GO:0008168">
    <property type="term" value="F:methyltransferase activity"/>
    <property type="evidence" value="ECO:0007669"/>
    <property type="project" value="UniProtKB-KW"/>
</dbReference>
<keyword evidence="2" id="KW-1185">Reference proteome</keyword>
<keyword evidence="1" id="KW-0808">Transferase</keyword>
<name>A0A8X8IFW0_9BACT</name>
<dbReference type="Proteomes" id="UP000198711">
    <property type="component" value="Unassembled WGS sequence"/>
</dbReference>
<dbReference type="EMBL" id="FNNO01000006">
    <property type="protein sequence ID" value="SDW84485.1"/>
    <property type="molecule type" value="Genomic_DNA"/>
</dbReference>
<dbReference type="InterPro" id="IPR029063">
    <property type="entry name" value="SAM-dependent_MTases_sf"/>
</dbReference>
<dbReference type="AlphaFoldDB" id="A0A8X8IFW0"/>
<dbReference type="Gene3D" id="3.40.50.150">
    <property type="entry name" value="Vaccinia Virus protein VP39"/>
    <property type="match status" value="1"/>
</dbReference>
<evidence type="ECO:0000313" key="2">
    <source>
        <dbReference type="Proteomes" id="UP000198711"/>
    </source>
</evidence>
<gene>
    <name evidence="1" type="ORF">SAMN05444410_106113</name>
</gene>
<evidence type="ECO:0000313" key="1">
    <source>
        <dbReference type="EMBL" id="SDW84485.1"/>
    </source>
</evidence>
<protein>
    <submittedName>
        <fullName evidence="1">Methyltransferase domain-containing protein</fullName>
    </submittedName>
</protein>
<sequence>MFKKAALRIYDVITSPVTFLYLPLLRVIKLHGIHKFPVNRAVFLRQGIYPVRNHYYEPQIKYSAQFDAKKIRNLHIDLREQAQLSMLQQLRYVEELRSLPQHKSQAQQRPGYYLQNGSFAAGDADLYYLMIRNLKPKKIIEIGSGFTTLLSLEAIRRNKAEGHDTKLICIEPYEFQWLEQFEEVEFKKEKVENIDPSFFSQLEAGDFLFIDSSHVIRPENDVLFEYLEILPILAKDVIIHIHDIFTPRHYRKEWLVDEIRLWNEQYLLEAFLYFNESFEILFTLNHLKNSYFPQTQAVLTNLTADAEPGSFWLKKMK</sequence>
<dbReference type="SUPFAM" id="SSF53335">
    <property type="entry name" value="S-adenosyl-L-methionine-dependent methyltransferases"/>
    <property type="match status" value="1"/>
</dbReference>
<accession>A0A8X8IFW0</accession>
<dbReference type="GO" id="GO:0032259">
    <property type="term" value="P:methylation"/>
    <property type="evidence" value="ECO:0007669"/>
    <property type="project" value="UniProtKB-KW"/>
</dbReference>
<reference evidence="1 2" key="1">
    <citation type="submission" date="2016-10" db="EMBL/GenBank/DDBJ databases">
        <authorList>
            <person name="Varghese N."/>
            <person name="Submissions S."/>
        </authorList>
    </citation>
    <scope>NUCLEOTIDE SEQUENCE [LARGE SCALE GENOMIC DNA]</scope>
    <source>
        <strain evidence="1 2">DSM 25353</strain>
    </source>
</reference>
<dbReference type="Pfam" id="PF13578">
    <property type="entry name" value="Methyltransf_24"/>
    <property type="match status" value="1"/>
</dbReference>
<proteinExistence type="predicted"/>
<organism evidence="1 2">
    <name type="scientific">Hydrobacter penzbergensis</name>
    <dbReference type="NCBI Taxonomy" id="1235997"/>
    <lineage>
        <taxon>Bacteria</taxon>
        <taxon>Pseudomonadati</taxon>
        <taxon>Bacteroidota</taxon>
        <taxon>Chitinophagia</taxon>
        <taxon>Chitinophagales</taxon>
        <taxon>Chitinophagaceae</taxon>
        <taxon>Hydrobacter</taxon>
    </lineage>
</organism>
<comment type="caution">
    <text evidence="1">The sequence shown here is derived from an EMBL/GenBank/DDBJ whole genome shotgun (WGS) entry which is preliminary data.</text>
</comment>
<keyword evidence="1" id="KW-0489">Methyltransferase</keyword>